<protein>
    <submittedName>
        <fullName evidence="2">Putative secreted protein</fullName>
    </submittedName>
</protein>
<dbReference type="AlphaFoldDB" id="A0A6B0U327"/>
<evidence type="ECO:0000256" key="1">
    <source>
        <dbReference type="SAM" id="SignalP"/>
    </source>
</evidence>
<feature type="chain" id="PRO_5025504532" evidence="1">
    <location>
        <begin position="35"/>
        <end position="82"/>
    </location>
</feature>
<sequence>MTGYLWQVRSIRSRTMFIFLVFVLSRCAVQCWLAQPVKNKFSELLGFYHLMHIGCYRCCLYTTATGGALGYLEKTDSYRTAS</sequence>
<accession>A0A6B0U327</accession>
<organism evidence="2">
    <name type="scientific">Ixodes ricinus</name>
    <name type="common">Common tick</name>
    <name type="synonym">Acarus ricinus</name>
    <dbReference type="NCBI Taxonomy" id="34613"/>
    <lineage>
        <taxon>Eukaryota</taxon>
        <taxon>Metazoa</taxon>
        <taxon>Ecdysozoa</taxon>
        <taxon>Arthropoda</taxon>
        <taxon>Chelicerata</taxon>
        <taxon>Arachnida</taxon>
        <taxon>Acari</taxon>
        <taxon>Parasitiformes</taxon>
        <taxon>Ixodida</taxon>
        <taxon>Ixodoidea</taxon>
        <taxon>Ixodidae</taxon>
        <taxon>Ixodinae</taxon>
        <taxon>Ixodes</taxon>
    </lineage>
</organism>
<proteinExistence type="predicted"/>
<feature type="signal peptide" evidence="1">
    <location>
        <begin position="1"/>
        <end position="34"/>
    </location>
</feature>
<reference evidence="2" key="1">
    <citation type="submission" date="2019-12" db="EMBL/GenBank/DDBJ databases">
        <title>An insight into the sialome of adult female Ixodes ricinus ticks feeding for 6 days.</title>
        <authorList>
            <person name="Perner J."/>
            <person name="Ribeiro J.M.C."/>
        </authorList>
    </citation>
    <scope>NUCLEOTIDE SEQUENCE</scope>
    <source>
        <strain evidence="2">Semi-engorged</strain>
        <tissue evidence="2">Salivary glands</tissue>
    </source>
</reference>
<keyword evidence="1" id="KW-0732">Signal</keyword>
<name>A0A6B0U327_IXORI</name>
<evidence type="ECO:0000313" key="2">
    <source>
        <dbReference type="EMBL" id="MXU84751.1"/>
    </source>
</evidence>
<dbReference type="EMBL" id="GIFC01002668">
    <property type="protein sequence ID" value="MXU84751.1"/>
    <property type="molecule type" value="Transcribed_RNA"/>
</dbReference>